<feature type="domain" description="Beta-lactamase class A catalytic" evidence="1">
    <location>
        <begin position="32"/>
        <end position="241"/>
    </location>
</feature>
<sequence length="267" mass="28656">MIAMNFNQLEATIRQAASSVEGKAGIAVDTAEGQIHIHADEPFPSASLIKIPILLEAYRQAQEGRLDLHQPYAVPSGERVGGTGVIHQLSGALRLSLQDLMALMIIVSDNTATNMIIDLIGMGTVNKLSDGLGCGATVLGRKMLDFQAKRNGKDNFTSARDMIIFLKEIVDGSTLKQEAKDAALQLLRNQQFNAKLPARIIGGFSLDKPVLAHKTGELPGTEHDAGILQVNGKTAYIAVLTTDLVDNLPAQQVISTIGKAVFDYLNE</sequence>
<dbReference type="GO" id="GO:0008800">
    <property type="term" value="F:beta-lactamase activity"/>
    <property type="evidence" value="ECO:0007669"/>
    <property type="project" value="InterPro"/>
</dbReference>
<protein>
    <submittedName>
        <fullName evidence="2">Serine hydrolase</fullName>
    </submittedName>
</protein>
<evidence type="ECO:0000313" key="3">
    <source>
        <dbReference type="Proteomes" id="UP000244184"/>
    </source>
</evidence>
<dbReference type="InterPro" id="IPR045155">
    <property type="entry name" value="Beta-lactam_cat"/>
</dbReference>
<proteinExistence type="predicted"/>
<dbReference type="Proteomes" id="UP000244184">
    <property type="component" value="Unassembled WGS sequence"/>
</dbReference>
<comment type="caution">
    <text evidence="2">The sequence shown here is derived from an EMBL/GenBank/DDBJ whole genome shotgun (WGS) entry which is preliminary data.</text>
</comment>
<keyword evidence="2" id="KW-0378">Hydrolase</keyword>
<evidence type="ECO:0000259" key="1">
    <source>
        <dbReference type="Pfam" id="PF13354"/>
    </source>
</evidence>
<dbReference type="GO" id="GO:0046677">
    <property type="term" value="P:response to antibiotic"/>
    <property type="evidence" value="ECO:0007669"/>
    <property type="project" value="InterPro"/>
</dbReference>
<dbReference type="EMBL" id="PYHP01000099">
    <property type="protein sequence ID" value="PUA34762.1"/>
    <property type="molecule type" value="Genomic_DNA"/>
</dbReference>
<organism evidence="2 3">
    <name type="scientific">Paenibacillus elgii</name>
    <dbReference type="NCBI Taxonomy" id="189691"/>
    <lineage>
        <taxon>Bacteria</taxon>
        <taxon>Bacillati</taxon>
        <taxon>Bacillota</taxon>
        <taxon>Bacilli</taxon>
        <taxon>Bacillales</taxon>
        <taxon>Paenibacillaceae</taxon>
        <taxon>Paenibacillus</taxon>
    </lineage>
</organism>
<dbReference type="PANTHER" id="PTHR35333:SF3">
    <property type="entry name" value="BETA-LACTAMASE-TYPE TRANSPEPTIDASE FOLD CONTAINING PROTEIN"/>
    <property type="match status" value="1"/>
</dbReference>
<dbReference type="InterPro" id="IPR012338">
    <property type="entry name" value="Beta-lactam/transpept-like"/>
</dbReference>
<dbReference type="Gene3D" id="3.40.710.10">
    <property type="entry name" value="DD-peptidase/beta-lactamase superfamily"/>
    <property type="match status" value="1"/>
</dbReference>
<reference evidence="2 3" key="1">
    <citation type="submission" date="2018-03" db="EMBL/GenBank/DDBJ databases">
        <title>Genome sequence of Paenibacillus elgii strain AC13 an antimicrobial compound producing bacteria.</title>
        <authorList>
            <person name="Kurokawa A.S."/>
            <person name="Araujo J.F."/>
            <person name="Costa R.A."/>
            <person name="Ortega D.B."/>
            <person name="Pires A.S."/>
            <person name="Pappas G.J.Jr."/>
            <person name="Franco O.L."/>
            <person name="Barreto C."/>
            <person name="Magalhaes B.S."/>
            <person name="Kruger R.H."/>
        </authorList>
    </citation>
    <scope>NUCLEOTIDE SEQUENCE [LARGE SCALE GENOMIC DNA]</scope>
    <source>
        <strain evidence="2 3">AC13</strain>
    </source>
</reference>
<accession>A0A2T6FS81</accession>
<dbReference type="InterPro" id="IPR000871">
    <property type="entry name" value="Beta-lactam_class-A"/>
</dbReference>
<dbReference type="PANTHER" id="PTHR35333">
    <property type="entry name" value="BETA-LACTAMASE"/>
    <property type="match status" value="1"/>
</dbReference>
<dbReference type="GO" id="GO:0030655">
    <property type="term" value="P:beta-lactam antibiotic catabolic process"/>
    <property type="evidence" value="ECO:0007669"/>
    <property type="project" value="InterPro"/>
</dbReference>
<name>A0A2T6FS81_9BACL</name>
<gene>
    <name evidence="2" type="ORF">C8Z91_33325</name>
</gene>
<dbReference type="SUPFAM" id="SSF56601">
    <property type="entry name" value="beta-lactamase/transpeptidase-like"/>
    <property type="match status" value="1"/>
</dbReference>
<dbReference type="AlphaFoldDB" id="A0A2T6FS81"/>
<evidence type="ECO:0000313" key="2">
    <source>
        <dbReference type="EMBL" id="PUA34762.1"/>
    </source>
</evidence>
<dbReference type="Pfam" id="PF13354">
    <property type="entry name" value="Beta-lactamase2"/>
    <property type="match status" value="1"/>
</dbReference>